<evidence type="ECO:0000256" key="5">
    <source>
        <dbReference type="ARBA" id="ARBA00023212"/>
    </source>
</evidence>
<keyword evidence="3" id="KW-0963">Cytoplasm</keyword>
<evidence type="ECO:0000256" key="3">
    <source>
        <dbReference type="ARBA" id="ARBA00022490"/>
    </source>
</evidence>
<evidence type="ECO:0000256" key="1">
    <source>
        <dbReference type="ARBA" id="ARBA00004245"/>
    </source>
</evidence>
<accession>A0ABQ8KYJ1</accession>
<dbReference type="GeneID" id="72007595"/>
<evidence type="ECO:0000256" key="4">
    <source>
        <dbReference type="ARBA" id="ARBA00022701"/>
    </source>
</evidence>
<dbReference type="CDD" id="cd22572">
    <property type="entry name" value="GCP5_NTD"/>
    <property type="match status" value="1"/>
</dbReference>
<feature type="domain" description="Gamma tubulin complex component protein N-terminal" evidence="8">
    <location>
        <begin position="370"/>
        <end position="765"/>
    </location>
</feature>
<dbReference type="PANTHER" id="PTHR19302:SF33">
    <property type="entry name" value="GAMMA-TUBULIN COMPLEX COMPONENT 5"/>
    <property type="match status" value="1"/>
</dbReference>
<protein>
    <submittedName>
        <fullName evidence="9">Spc98 family-domain-containing protein</fullName>
    </submittedName>
</protein>
<dbReference type="InterPro" id="IPR040457">
    <property type="entry name" value="GCP_C"/>
</dbReference>
<feature type="region of interest" description="Disordered" evidence="6">
    <location>
        <begin position="1037"/>
        <end position="1058"/>
    </location>
</feature>
<organism evidence="9 10">
    <name type="scientific">Rhodofomes roseus</name>
    <dbReference type="NCBI Taxonomy" id="34475"/>
    <lineage>
        <taxon>Eukaryota</taxon>
        <taxon>Fungi</taxon>
        <taxon>Dikarya</taxon>
        <taxon>Basidiomycota</taxon>
        <taxon>Agaricomycotina</taxon>
        <taxon>Agaricomycetes</taxon>
        <taxon>Polyporales</taxon>
        <taxon>Rhodofomes</taxon>
    </lineage>
</organism>
<dbReference type="Gene3D" id="1.20.120.1900">
    <property type="entry name" value="Gamma-tubulin complex, C-terminal domain"/>
    <property type="match status" value="1"/>
</dbReference>
<name>A0ABQ8KYJ1_9APHY</name>
<keyword evidence="4" id="KW-0493">Microtubule</keyword>
<dbReference type="RefSeq" id="XP_047785172.1">
    <property type="nucleotide sequence ID" value="XM_047926863.1"/>
</dbReference>
<dbReference type="EMBL" id="JADCUA010000001">
    <property type="protein sequence ID" value="KAH9844362.1"/>
    <property type="molecule type" value="Genomic_DNA"/>
</dbReference>
<dbReference type="PANTHER" id="PTHR19302">
    <property type="entry name" value="GAMMA TUBULIN COMPLEX PROTEIN"/>
    <property type="match status" value="1"/>
</dbReference>
<evidence type="ECO:0000259" key="7">
    <source>
        <dbReference type="Pfam" id="PF04130"/>
    </source>
</evidence>
<dbReference type="InterPro" id="IPR041470">
    <property type="entry name" value="GCP_N"/>
</dbReference>
<dbReference type="Pfam" id="PF17681">
    <property type="entry name" value="GCP_N_terminal"/>
    <property type="match status" value="1"/>
</dbReference>
<dbReference type="InterPro" id="IPR007259">
    <property type="entry name" value="GCP"/>
</dbReference>
<reference evidence="9 10" key="1">
    <citation type="journal article" date="2021" name="Environ. Microbiol.">
        <title>Gene family expansions and transcriptome signatures uncover fungal adaptations to wood decay.</title>
        <authorList>
            <person name="Hage H."/>
            <person name="Miyauchi S."/>
            <person name="Viragh M."/>
            <person name="Drula E."/>
            <person name="Min B."/>
            <person name="Chaduli D."/>
            <person name="Navarro D."/>
            <person name="Favel A."/>
            <person name="Norest M."/>
            <person name="Lesage-Meessen L."/>
            <person name="Balint B."/>
            <person name="Merenyi Z."/>
            <person name="de Eugenio L."/>
            <person name="Morin E."/>
            <person name="Martinez A.T."/>
            <person name="Baldrian P."/>
            <person name="Stursova M."/>
            <person name="Martinez M.J."/>
            <person name="Novotny C."/>
            <person name="Magnuson J.K."/>
            <person name="Spatafora J.W."/>
            <person name="Maurice S."/>
            <person name="Pangilinan J."/>
            <person name="Andreopoulos W."/>
            <person name="LaButti K."/>
            <person name="Hundley H."/>
            <person name="Na H."/>
            <person name="Kuo A."/>
            <person name="Barry K."/>
            <person name="Lipzen A."/>
            <person name="Henrissat B."/>
            <person name="Riley R."/>
            <person name="Ahrendt S."/>
            <person name="Nagy L.G."/>
            <person name="Grigoriev I.V."/>
            <person name="Martin F."/>
            <person name="Rosso M.N."/>
        </authorList>
    </citation>
    <scope>NUCLEOTIDE SEQUENCE [LARGE SCALE GENOMIC DNA]</scope>
    <source>
        <strain evidence="9 10">CIRM-BRFM 1785</strain>
    </source>
</reference>
<dbReference type="Pfam" id="PF04130">
    <property type="entry name" value="GCP_C_terminal"/>
    <property type="match status" value="1"/>
</dbReference>
<keyword evidence="10" id="KW-1185">Reference proteome</keyword>
<feature type="domain" description="Gamma tubulin complex component C-terminal" evidence="7">
    <location>
        <begin position="769"/>
        <end position="1026"/>
    </location>
</feature>
<feature type="compositionally biased region" description="Polar residues" evidence="6">
    <location>
        <begin position="63"/>
        <end position="82"/>
    </location>
</feature>
<evidence type="ECO:0000313" key="10">
    <source>
        <dbReference type="Proteomes" id="UP000814176"/>
    </source>
</evidence>
<keyword evidence="5" id="KW-0206">Cytoskeleton</keyword>
<evidence type="ECO:0000313" key="9">
    <source>
        <dbReference type="EMBL" id="KAH9844362.1"/>
    </source>
</evidence>
<evidence type="ECO:0000259" key="8">
    <source>
        <dbReference type="Pfam" id="PF17681"/>
    </source>
</evidence>
<comment type="subcellular location">
    <subcellularLocation>
        <location evidence="1">Cytoplasm</location>
        <location evidence="1">Cytoskeleton</location>
    </subcellularLocation>
</comment>
<feature type="compositionally biased region" description="Acidic residues" evidence="6">
    <location>
        <begin position="1043"/>
        <end position="1056"/>
    </location>
</feature>
<comment type="similarity">
    <text evidence="2">Belongs to the TUBGCP family.</text>
</comment>
<feature type="compositionally biased region" description="Low complexity" evidence="6">
    <location>
        <begin position="23"/>
        <end position="62"/>
    </location>
</feature>
<gene>
    <name evidence="9" type="ORF">C8Q71DRAFT_852854</name>
</gene>
<feature type="region of interest" description="Disordered" evidence="6">
    <location>
        <begin position="1"/>
        <end position="83"/>
    </location>
</feature>
<sequence length="1130" mass="125419">MRPSSSAPTVNGSSRGSSGAPTRPTSSLSAARPASSLSGVRPASSLSSVRPVSSLSTRPSSRFTQRPGSRLSQRPVSRQSTRLVPRYQELVTRVTGLRAEDDEDNFRTAVEFLSKNLDLTTRPSGNVDMNTMDKLIRGHIQKARINSHDTFADALQTALRTLKTQAQKNNDLDSEIKTVLLPAHLQFLVTLSSPPDEATFERAEDYLDGLSNPKRPVPGLTWEAILAEEPFEGEHWEGIYPRSTDDQLGAQSGSSTPSLSPWDDSDLDESVTSSSIPDIDEDALPPEAAGGIDKPYLPPAAYRHRQDVEDLQARQYWRSEWRTDASTTRAFNIGDASTLGPTMYRILGDQHTNGIAGPSRQKYIHEHDAVREVLMALQGDRNMMLGWLSSGGDAFSFTPNATLKLLHLTAGAQHSILTSFARLATTLQHLRMFVSAIYAKAGKDDRDPDRPMHLLNIYRQSTLTLEAFSAAVDGQLRAFNAWCAAREEDICRAQAGAGEPLVVSLLSLDKTIRDTFSDTFTVILDVVREVTRRAWRTSEPVVDIWTLPELPMKMPPSTFGALLLDSLLVAVQEHVSMGDYVSADALMSVFSGSAEPIWAMVGRWMKDGMPVREITSHHNSRFSELDDEFFVEDNELPLFDPDFWTDGFVLRQEGGDGDAPRRTAVPVFLNSVAKSILDAGKAVGLLRVLEIAALLDRDTPGSWMAHWPSFSAILGTAKGQLKGGDPPASRLLFTSTENLSQTLHDAVWPHCSLAQETLQRVLVDECDVMLHLSAIESVCLMRRGDAMSHFVDILFTKMDSKQAWNDFHFLNTAFRDVAEAGTHRWVDTSLVRFSHKGSKDKSVNRTVRALDGFSIEYAIPFPLTYVFGPKAMQIYSSIFTLVLQIRRAKSVLERILVRGAMGHASHMASEMKAFYAMRSKLSWFVNTLLNFVATNVLDAEVLRFHKDFRQAVSLNDMIRLHDEHLAKMESRCLLQRNTNALQRAIVSILDMSIHFSDCFVAFAGDTTHDISRHSILVMKRHRSRRVRRQKKDVIGFSQSMQGEADDSSESDSDFDDDRLKANAPEPSFSLGASTMSAPDESFVDRLDKMSSELDALVRFIRRGVESLAAGSGEAAPAFGVFAFALEDWDR</sequence>
<dbReference type="InterPro" id="IPR042241">
    <property type="entry name" value="GCP_C_sf"/>
</dbReference>
<evidence type="ECO:0000256" key="2">
    <source>
        <dbReference type="ARBA" id="ARBA00010337"/>
    </source>
</evidence>
<proteinExistence type="inferred from homology"/>
<feature type="region of interest" description="Disordered" evidence="6">
    <location>
        <begin position="237"/>
        <end position="291"/>
    </location>
</feature>
<dbReference type="Proteomes" id="UP000814176">
    <property type="component" value="Unassembled WGS sequence"/>
</dbReference>
<evidence type="ECO:0000256" key="6">
    <source>
        <dbReference type="SAM" id="MobiDB-lite"/>
    </source>
</evidence>
<feature type="compositionally biased region" description="Polar residues" evidence="6">
    <location>
        <begin position="1"/>
        <end position="20"/>
    </location>
</feature>
<dbReference type="InterPro" id="IPR059169">
    <property type="entry name" value="GCP5_N_ext"/>
</dbReference>
<comment type="caution">
    <text evidence="9">The sequence shown here is derived from an EMBL/GenBank/DDBJ whole genome shotgun (WGS) entry which is preliminary data.</text>
</comment>